<dbReference type="Pfam" id="PF01381">
    <property type="entry name" value="HTH_3"/>
    <property type="match status" value="1"/>
</dbReference>
<dbReference type="InterPro" id="IPR001387">
    <property type="entry name" value="Cro/C1-type_HTH"/>
</dbReference>
<dbReference type="InterPro" id="IPR010982">
    <property type="entry name" value="Lambda_DNA-bd_dom_sf"/>
</dbReference>
<keyword evidence="4" id="KW-1185">Reference proteome</keyword>
<evidence type="ECO:0000313" key="4">
    <source>
        <dbReference type="Proteomes" id="UP001597083"/>
    </source>
</evidence>
<dbReference type="SUPFAM" id="SSF47413">
    <property type="entry name" value="lambda repressor-like DNA-binding domains"/>
    <property type="match status" value="1"/>
</dbReference>
<accession>A0ABW3CE93</accession>
<dbReference type="Proteomes" id="UP001597083">
    <property type="component" value="Unassembled WGS sequence"/>
</dbReference>
<sequence length="78" mass="8777">MRPTRVTNSIRALRFANGQRMTQAELAERVGVTRQTIIAIEQGRYSPSLEMAFQIAHALGATLDEVFQYPKDEKGDPQ</sequence>
<comment type="caution">
    <text evidence="3">The sequence shown here is derived from an EMBL/GenBank/DDBJ whole genome shotgun (WGS) entry which is preliminary data.</text>
</comment>
<dbReference type="PROSITE" id="PS50943">
    <property type="entry name" value="HTH_CROC1"/>
    <property type="match status" value="1"/>
</dbReference>
<dbReference type="CDD" id="cd00093">
    <property type="entry name" value="HTH_XRE"/>
    <property type="match status" value="1"/>
</dbReference>
<evidence type="ECO:0000259" key="2">
    <source>
        <dbReference type="PROSITE" id="PS50943"/>
    </source>
</evidence>
<dbReference type="SMART" id="SM00530">
    <property type="entry name" value="HTH_XRE"/>
    <property type="match status" value="1"/>
</dbReference>
<evidence type="ECO:0000256" key="1">
    <source>
        <dbReference type="ARBA" id="ARBA00023125"/>
    </source>
</evidence>
<feature type="domain" description="HTH cro/C1-type" evidence="2">
    <location>
        <begin position="10"/>
        <end position="66"/>
    </location>
</feature>
<name>A0ABW3CE93_9ACTN</name>
<gene>
    <name evidence="3" type="ORF">ACFQ07_11545</name>
</gene>
<reference evidence="4" key="1">
    <citation type="journal article" date="2019" name="Int. J. Syst. Evol. Microbiol.">
        <title>The Global Catalogue of Microorganisms (GCM) 10K type strain sequencing project: providing services to taxonomists for standard genome sequencing and annotation.</title>
        <authorList>
            <consortium name="The Broad Institute Genomics Platform"/>
            <consortium name="The Broad Institute Genome Sequencing Center for Infectious Disease"/>
            <person name="Wu L."/>
            <person name="Ma J."/>
        </authorList>
    </citation>
    <scope>NUCLEOTIDE SEQUENCE [LARGE SCALE GENOMIC DNA]</scope>
    <source>
        <strain evidence="4">JCM 31696</strain>
    </source>
</reference>
<dbReference type="PANTHER" id="PTHR46558">
    <property type="entry name" value="TRACRIPTIONAL REGULATORY PROTEIN-RELATED-RELATED"/>
    <property type="match status" value="1"/>
</dbReference>
<organism evidence="3 4">
    <name type="scientific">Actinomadura adrarensis</name>
    <dbReference type="NCBI Taxonomy" id="1819600"/>
    <lineage>
        <taxon>Bacteria</taxon>
        <taxon>Bacillati</taxon>
        <taxon>Actinomycetota</taxon>
        <taxon>Actinomycetes</taxon>
        <taxon>Streptosporangiales</taxon>
        <taxon>Thermomonosporaceae</taxon>
        <taxon>Actinomadura</taxon>
    </lineage>
</organism>
<dbReference type="Gene3D" id="1.10.260.40">
    <property type="entry name" value="lambda repressor-like DNA-binding domains"/>
    <property type="match status" value="1"/>
</dbReference>
<dbReference type="EMBL" id="JBHTIR010001699">
    <property type="protein sequence ID" value="MFD0852865.1"/>
    <property type="molecule type" value="Genomic_DNA"/>
</dbReference>
<evidence type="ECO:0000313" key="3">
    <source>
        <dbReference type="EMBL" id="MFD0852865.1"/>
    </source>
</evidence>
<proteinExistence type="predicted"/>
<keyword evidence="1" id="KW-0238">DNA-binding</keyword>
<protein>
    <submittedName>
        <fullName evidence="3">Helix-turn-helix transcriptional regulator</fullName>
    </submittedName>
</protein>
<dbReference type="PANTHER" id="PTHR46558:SF4">
    <property type="entry name" value="DNA-BIDING PHAGE PROTEIN"/>
    <property type="match status" value="1"/>
</dbReference>